<keyword evidence="3" id="KW-1185">Reference proteome</keyword>
<dbReference type="Proteomes" id="UP001208570">
    <property type="component" value="Unassembled WGS sequence"/>
</dbReference>
<protein>
    <submittedName>
        <fullName evidence="2">Uncharacterized protein</fullName>
    </submittedName>
</protein>
<feature type="region of interest" description="Disordered" evidence="1">
    <location>
        <begin position="112"/>
        <end position="147"/>
    </location>
</feature>
<proteinExistence type="predicted"/>
<feature type="region of interest" description="Disordered" evidence="1">
    <location>
        <begin position="1"/>
        <end position="44"/>
    </location>
</feature>
<organism evidence="2 3">
    <name type="scientific">Paralvinella palmiformis</name>
    <dbReference type="NCBI Taxonomy" id="53620"/>
    <lineage>
        <taxon>Eukaryota</taxon>
        <taxon>Metazoa</taxon>
        <taxon>Spiralia</taxon>
        <taxon>Lophotrochozoa</taxon>
        <taxon>Annelida</taxon>
        <taxon>Polychaeta</taxon>
        <taxon>Sedentaria</taxon>
        <taxon>Canalipalpata</taxon>
        <taxon>Terebellida</taxon>
        <taxon>Terebelliformia</taxon>
        <taxon>Alvinellidae</taxon>
        <taxon>Paralvinella</taxon>
    </lineage>
</organism>
<feature type="compositionally biased region" description="Polar residues" evidence="1">
    <location>
        <begin position="22"/>
        <end position="42"/>
    </location>
</feature>
<dbReference type="EMBL" id="JAODUP010000284">
    <property type="protein sequence ID" value="KAK2153826.1"/>
    <property type="molecule type" value="Genomic_DNA"/>
</dbReference>
<evidence type="ECO:0000313" key="2">
    <source>
        <dbReference type="EMBL" id="KAK2153826.1"/>
    </source>
</evidence>
<comment type="caution">
    <text evidence="2">The sequence shown here is derived from an EMBL/GenBank/DDBJ whole genome shotgun (WGS) entry which is preliminary data.</text>
</comment>
<feature type="compositionally biased region" description="Basic and acidic residues" evidence="1">
    <location>
        <begin position="134"/>
        <end position="147"/>
    </location>
</feature>
<feature type="region of interest" description="Disordered" evidence="1">
    <location>
        <begin position="187"/>
        <end position="216"/>
    </location>
</feature>
<name>A0AAD9JIR2_9ANNE</name>
<feature type="compositionally biased region" description="Basic residues" evidence="1">
    <location>
        <begin position="196"/>
        <end position="207"/>
    </location>
</feature>
<evidence type="ECO:0000256" key="1">
    <source>
        <dbReference type="SAM" id="MobiDB-lite"/>
    </source>
</evidence>
<reference evidence="2" key="1">
    <citation type="journal article" date="2023" name="Mol. Biol. Evol.">
        <title>Third-Generation Sequencing Reveals the Adaptive Role of the Epigenome in Three Deep-Sea Polychaetes.</title>
        <authorList>
            <person name="Perez M."/>
            <person name="Aroh O."/>
            <person name="Sun Y."/>
            <person name="Lan Y."/>
            <person name="Juniper S.K."/>
            <person name="Young C.R."/>
            <person name="Angers B."/>
            <person name="Qian P.Y."/>
        </authorList>
    </citation>
    <scope>NUCLEOTIDE SEQUENCE</scope>
    <source>
        <strain evidence="2">P08H-3</strain>
    </source>
</reference>
<dbReference type="AlphaFoldDB" id="A0AAD9JIR2"/>
<gene>
    <name evidence="2" type="ORF">LSH36_284g03014</name>
</gene>
<accession>A0AAD9JIR2</accession>
<evidence type="ECO:0000313" key="3">
    <source>
        <dbReference type="Proteomes" id="UP001208570"/>
    </source>
</evidence>
<sequence length="248" mass="27246">MSDYKRNTEQANPLASRHSIGYRSSTPVQETQVPSQHGNPHSQEYHLWSPRYVDSGTKPQPRHFRCKKHADVVRGYASGTLVAVPGHQSSLTRTTSSSSAIWGSATLGRSPRLDRHLSGSYSTLGHSHSHRYSQHADHRRSNYDQGKVRDYGRQNEEMGFWSGSGTEKWARTRGVVGSNTPDVAASGLPPSGSKQLARHGRNCSHKTRPPDGTARTVGTEVKTSEVINVSKYTIPGSFGWCVLMGSHA</sequence>